<dbReference type="Proteomes" id="UP001501475">
    <property type="component" value="Unassembled WGS sequence"/>
</dbReference>
<keyword evidence="2" id="KW-1185">Reference proteome</keyword>
<accession>A0ABP4XEM3</accession>
<protein>
    <submittedName>
        <fullName evidence="1">Uncharacterized protein</fullName>
    </submittedName>
</protein>
<evidence type="ECO:0000313" key="1">
    <source>
        <dbReference type="EMBL" id="GAA1775513.1"/>
    </source>
</evidence>
<dbReference type="EMBL" id="BAAAPN010000104">
    <property type="protein sequence ID" value="GAA1775513.1"/>
    <property type="molecule type" value="Genomic_DNA"/>
</dbReference>
<comment type="caution">
    <text evidence="1">The sequence shown here is derived from an EMBL/GenBank/DDBJ whole genome shotgun (WGS) entry which is preliminary data.</text>
</comment>
<reference evidence="2" key="1">
    <citation type="journal article" date="2019" name="Int. J. Syst. Evol. Microbiol.">
        <title>The Global Catalogue of Microorganisms (GCM) 10K type strain sequencing project: providing services to taxonomists for standard genome sequencing and annotation.</title>
        <authorList>
            <consortium name="The Broad Institute Genomics Platform"/>
            <consortium name="The Broad Institute Genome Sequencing Center for Infectious Disease"/>
            <person name="Wu L."/>
            <person name="Ma J."/>
        </authorList>
    </citation>
    <scope>NUCLEOTIDE SEQUENCE [LARGE SCALE GENOMIC DNA]</scope>
    <source>
        <strain evidence="2">JCM 15591</strain>
    </source>
</reference>
<proteinExistence type="predicted"/>
<name>A0ABP4XEM3_9MICO</name>
<gene>
    <name evidence="1" type="ORF">GCM10009810_35740</name>
</gene>
<organism evidence="1 2">
    <name type="scientific">Nostocoides vanveenii</name>
    <dbReference type="NCBI Taxonomy" id="330835"/>
    <lineage>
        <taxon>Bacteria</taxon>
        <taxon>Bacillati</taxon>
        <taxon>Actinomycetota</taxon>
        <taxon>Actinomycetes</taxon>
        <taxon>Micrococcales</taxon>
        <taxon>Intrasporangiaceae</taxon>
        <taxon>Nostocoides</taxon>
    </lineage>
</organism>
<sequence>MDVADPDIDDVTRLGAQVDHRRSALIVITKVRLRACVCGAGAGNDDPEQAAGGGSE</sequence>
<evidence type="ECO:0000313" key="2">
    <source>
        <dbReference type="Proteomes" id="UP001501475"/>
    </source>
</evidence>